<evidence type="ECO:0000259" key="2">
    <source>
        <dbReference type="Pfam" id="PF00501"/>
    </source>
</evidence>
<dbReference type="Gene3D" id="3.40.50.12780">
    <property type="entry name" value="N-terminal domain of ligase-like"/>
    <property type="match status" value="1"/>
</dbReference>
<dbReference type="STRING" id="13333.W1PUD6"/>
<dbReference type="PROSITE" id="PS00455">
    <property type="entry name" value="AMP_BINDING"/>
    <property type="match status" value="1"/>
</dbReference>
<dbReference type="PANTHER" id="PTHR24096:SF251">
    <property type="entry name" value="4-COUMARATE--COA LIGASE-LIKE 9"/>
    <property type="match status" value="1"/>
</dbReference>
<dbReference type="InterPro" id="IPR020845">
    <property type="entry name" value="AMP-binding_CS"/>
</dbReference>
<dbReference type="PANTHER" id="PTHR24096">
    <property type="entry name" value="LONG-CHAIN-FATTY-ACID--COA LIGASE"/>
    <property type="match status" value="1"/>
</dbReference>
<keyword evidence="4" id="KW-1185">Reference proteome</keyword>
<dbReference type="EMBL" id="KI392567">
    <property type="protein sequence ID" value="ERN13642.1"/>
    <property type="molecule type" value="Genomic_DNA"/>
</dbReference>
<reference evidence="4" key="1">
    <citation type="journal article" date="2013" name="Science">
        <title>The Amborella genome and the evolution of flowering plants.</title>
        <authorList>
            <consortium name="Amborella Genome Project"/>
        </authorList>
    </citation>
    <scope>NUCLEOTIDE SEQUENCE [LARGE SCALE GENOMIC DNA]</scope>
</reference>
<evidence type="ECO:0000256" key="1">
    <source>
        <dbReference type="ARBA" id="ARBA00022598"/>
    </source>
</evidence>
<dbReference type="GO" id="GO:0016405">
    <property type="term" value="F:CoA-ligase activity"/>
    <property type="evidence" value="ECO:0000318"/>
    <property type="project" value="GO_Central"/>
</dbReference>
<evidence type="ECO:0000313" key="3">
    <source>
        <dbReference type="EMBL" id="ERN13642.1"/>
    </source>
</evidence>
<dbReference type="AlphaFoldDB" id="W1PUD6"/>
<gene>
    <name evidence="3" type="ORF">AMTR_s00049p00100670</name>
</gene>
<dbReference type="HOGENOM" id="CLU_000022_59_2_1"/>
<dbReference type="Gramene" id="ERN13642">
    <property type="protein sequence ID" value="ERN13642"/>
    <property type="gene ID" value="AMTR_s00049p00100670"/>
</dbReference>
<dbReference type="InterPro" id="IPR042099">
    <property type="entry name" value="ANL_N_sf"/>
</dbReference>
<dbReference type="eggNOG" id="KOG1176">
    <property type="taxonomic scope" value="Eukaryota"/>
</dbReference>
<evidence type="ECO:0000313" key="4">
    <source>
        <dbReference type="Proteomes" id="UP000017836"/>
    </source>
</evidence>
<organism evidence="3 4">
    <name type="scientific">Amborella trichopoda</name>
    <dbReference type="NCBI Taxonomy" id="13333"/>
    <lineage>
        <taxon>Eukaryota</taxon>
        <taxon>Viridiplantae</taxon>
        <taxon>Streptophyta</taxon>
        <taxon>Embryophyta</taxon>
        <taxon>Tracheophyta</taxon>
        <taxon>Spermatophyta</taxon>
        <taxon>Magnoliopsida</taxon>
        <taxon>Amborellales</taxon>
        <taxon>Amborellaceae</taxon>
        <taxon>Amborella</taxon>
    </lineage>
</organism>
<accession>W1PUD6</accession>
<protein>
    <recommendedName>
        <fullName evidence="2">AMP-dependent synthetase/ligase domain-containing protein</fullName>
    </recommendedName>
</protein>
<proteinExistence type="predicted"/>
<dbReference type="OMA" id="HETPCRL"/>
<sequence length="341" mass="36878">MAVPSSIDPKSGFCREKCTFYSLLPPLLLPSPSIPLDITSYTFSLYPPSDSPAIIDTSTGAGISHRELRSLVLSLSSSLQLTLGVRKGDAVLILSPPSIYVASLYLAILSLGAVVTASNPLSTESELEHQIGISKPVLTFTHSSLSKKTSTFRHRVIAIDSLEFRELTVPSKAVSQQTEIHQDDPATILYSSGTTGRVKGVMSSHRNYIALVAGYHAEVVESAAPPVALVTVPLFHIFGFFMVLKAVALGETMVLMPKFEFFVLLRAVEKYRVTYMLMAPPLVVALAQVDEVLKYDLGSLEMIGSGGAPLGKGVIEKFAKRFPKVEVRQVTSSSSFSFTHV</sequence>
<feature type="domain" description="AMP-dependent synthetase/ligase" evidence="2">
    <location>
        <begin position="48"/>
        <end position="327"/>
    </location>
</feature>
<name>W1PUD6_AMBTC</name>
<keyword evidence="1" id="KW-0436">Ligase</keyword>
<dbReference type="Proteomes" id="UP000017836">
    <property type="component" value="Unassembled WGS sequence"/>
</dbReference>
<dbReference type="SUPFAM" id="SSF56801">
    <property type="entry name" value="Acetyl-CoA synthetase-like"/>
    <property type="match status" value="1"/>
</dbReference>
<dbReference type="InterPro" id="IPR000873">
    <property type="entry name" value="AMP-dep_synth/lig_dom"/>
</dbReference>
<dbReference type="Pfam" id="PF00501">
    <property type="entry name" value="AMP-binding"/>
    <property type="match status" value="1"/>
</dbReference>